<keyword evidence="2" id="KW-1185">Reference proteome</keyword>
<proteinExistence type="predicted"/>
<dbReference type="Proteomes" id="UP001215231">
    <property type="component" value="Chromosome"/>
</dbReference>
<dbReference type="RefSeq" id="WP_274050342.1">
    <property type="nucleotide sequence ID" value="NZ_CP059693.1"/>
</dbReference>
<reference evidence="1 2" key="1">
    <citation type="journal article" date="2022" name="Mar. Drugs">
        <title>Bioassay-Guided Fractionation Leads to the Detection of Cholic Acid Generated by the Rare Thalassomonas sp.</title>
        <authorList>
            <person name="Pheiffer F."/>
            <person name="Schneider Y.K."/>
            <person name="Hansen E.H."/>
            <person name="Andersen J.H."/>
            <person name="Isaksson J."/>
            <person name="Busche T."/>
            <person name="R C."/>
            <person name="Kalinowski J."/>
            <person name="Zyl L.V."/>
            <person name="Trindade M."/>
        </authorList>
    </citation>
    <scope>NUCLEOTIDE SEQUENCE [LARGE SCALE GENOMIC DNA]</scope>
    <source>
        <strain evidence="1 2">A5K-61T</strain>
    </source>
</reference>
<gene>
    <name evidence="1" type="ORF">H3N35_18785</name>
</gene>
<protein>
    <submittedName>
        <fullName evidence="1">Uncharacterized protein</fullName>
    </submittedName>
</protein>
<sequence length="164" mass="18265">MPCDPKNPVEVACFHQDNPHIKNTVIPPGIPYIFRREVGENPRPWQELRPDLSSTFTQLNNLPAETKRNIANINQAFGSELLVALSEFHRVEIAPLMLRAKEYGENRILKTLNKESGGLVGAGVGALDDRLTSFNKSVLKSQHHCVGHPKTKSCHPDEPVVTIN</sequence>
<accession>A0ABY7V9L3</accession>
<name>A0ABY7V9L3_9GAMM</name>
<evidence type="ECO:0000313" key="1">
    <source>
        <dbReference type="EMBL" id="WDE10308.1"/>
    </source>
</evidence>
<organism evidence="1 2">
    <name type="scientific">Thalassomonas haliotis</name>
    <dbReference type="NCBI Taxonomy" id="485448"/>
    <lineage>
        <taxon>Bacteria</taxon>
        <taxon>Pseudomonadati</taxon>
        <taxon>Pseudomonadota</taxon>
        <taxon>Gammaproteobacteria</taxon>
        <taxon>Alteromonadales</taxon>
        <taxon>Colwelliaceae</taxon>
        <taxon>Thalassomonas</taxon>
    </lineage>
</organism>
<dbReference type="EMBL" id="CP059693">
    <property type="protein sequence ID" value="WDE10308.1"/>
    <property type="molecule type" value="Genomic_DNA"/>
</dbReference>
<evidence type="ECO:0000313" key="2">
    <source>
        <dbReference type="Proteomes" id="UP001215231"/>
    </source>
</evidence>